<dbReference type="InterPro" id="IPR041527">
    <property type="entry name" value="YhcG_N"/>
</dbReference>
<dbReference type="Proteomes" id="UP000297540">
    <property type="component" value="Unassembled WGS sequence"/>
</dbReference>
<evidence type="ECO:0000259" key="2">
    <source>
        <dbReference type="Pfam" id="PF17761"/>
    </source>
</evidence>
<dbReference type="EMBL" id="SOZE01000004">
    <property type="protein sequence ID" value="TFF39197.1"/>
    <property type="molecule type" value="Genomic_DNA"/>
</dbReference>
<keyword evidence="4" id="KW-1185">Reference proteome</keyword>
<dbReference type="GO" id="GO:0003676">
    <property type="term" value="F:nucleic acid binding"/>
    <property type="evidence" value="ECO:0007669"/>
    <property type="project" value="InterPro"/>
</dbReference>
<gene>
    <name evidence="3" type="ORF">E2R66_06135</name>
</gene>
<dbReference type="OrthoDB" id="9801263at2"/>
<protein>
    <submittedName>
        <fullName evidence="3">DUF1016 domain-containing protein</fullName>
    </submittedName>
</protein>
<evidence type="ECO:0000313" key="3">
    <source>
        <dbReference type="EMBL" id="TFF39197.1"/>
    </source>
</evidence>
<dbReference type="RefSeq" id="WP_133227803.1">
    <property type="nucleotide sequence ID" value="NZ_SOZE01000004.1"/>
</dbReference>
<dbReference type="InterPro" id="IPR053148">
    <property type="entry name" value="PD-DEXK-like_domain"/>
</dbReference>
<dbReference type="Pfam" id="PF06250">
    <property type="entry name" value="YhcG_C"/>
    <property type="match status" value="1"/>
</dbReference>
<dbReference type="AlphaFoldDB" id="A0A4Y8SKY4"/>
<dbReference type="Gene3D" id="3.40.1350.10">
    <property type="match status" value="1"/>
</dbReference>
<dbReference type="Pfam" id="PF17761">
    <property type="entry name" value="DUF1016_N"/>
    <property type="match status" value="1"/>
</dbReference>
<evidence type="ECO:0000313" key="4">
    <source>
        <dbReference type="Proteomes" id="UP000297540"/>
    </source>
</evidence>
<sequence length="338" mass="39588">MEIGKGGLYADIKSILEQARGSAVRAVNFSMVIAYWEIGKRIVEEEQQGSKRAVFGQATLKQLSVQLSNEFGKGFDESNLRNMRLFYQAFLIRDALRHELSWTHYRFIMKVDNTDARNYYMNEAAEQNWSTRVLERQINSLYFQRLLSSKNKQPLIAKAEAENKQDQPTIFDFVKDPYILEFLQLQPNATLYERELETELLNKLQLFLLELGKGFSFVARQKRISADNEHFYIDLVFYNYILKCFILVDLKVGKLSHQDIGQMDLYVRYYEDQIKQESDNPTIGLILCTEKNETIVKYSVLKESKQIFASKYKLYLPSEKELIDELNAELAQLKNKKL</sequence>
<dbReference type="PANTHER" id="PTHR30547">
    <property type="entry name" value="UNCHARACTERIZED PROTEIN YHCG-RELATED"/>
    <property type="match status" value="1"/>
</dbReference>
<reference evidence="3 4" key="1">
    <citation type="journal article" date="2017" name="Int. J. Syst. Evol. Microbiol.">
        <title>Mucilaginibacterpsychrotolerans sp. nov., isolated from peatlands.</title>
        <authorList>
            <person name="Deng Y."/>
            <person name="Shen L."/>
            <person name="Xu B."/>
            <person name="Liu Y."/>
            <person name="Gu Z."/>
            <person name="Liu H."/>
            <person name="Zhou Y."/>
        </authorList>
    </citation>
    <scope>NUCLEOTIDE SEQUENCE [LARGE SCALE GENOMIC DNA]</scope>
    <source>
        <strain evidence="3 4">NH7-4</strain>
    </source>
</reference>
<dbReference type="InterPro" id="IPR011856">
    <property type="entry name" value="tRNA_endonuc-like_dom_sf"/>
</dbReference>
<name>A0A4Y8SKY4_9SPHI</name>
<evidence type="ECO:0000259" key="1">
    <source>
        <dbReference type="Pfam" id="PF06250"/>
    </source>
</evidence>
<accession>A0A4Y8SKY4</accession>
<proteinExistence type="predicted"/>
<feature type="domain" description="YhcG N-terminal" evidence="2">
    <location>
        <begin position="11"/>
        <end position="145"/>
    </location>
</feature>
<comment type="caution">
    <text evidence="3">The sequence shown here is derived from an EMBL/GenBank/DDBJ whole genome shotgun (WGS) entry which is preliminary data.</text>
</comment>
<organism evidence="3 4">
    <name type="scientific">Mucilaginibacter psychrotolerans</name>
    <dbReference type="NCBI Taxonomy" id="1524096"/>
    <lineage>
        <taxon>Bacteria</taxon>
        <taxon>Pseudomonadati</taxon>
        <taxon>Bacteroidota</taxon>
        <taxon>Sphingobacteriia</taxon>
        <taxon>Sphingobacteriales</taxon>
        <taxon>Sphingobacteriaceae</taxon>
        <taxon>Mucilaginibacter</taxon>
    </lineage>
</organism>
<dbReference type="InterPro" id="IPR009362">
    <property type="entry name" value="YhcG_C"/>
</dbReference>
<dbReference type="PANTHER" id="PTHR30547:SF5">
    <property type="entry name" value="NUCLEASE YHCG-RELATED"/>
    <property type="match status" value="1"/>
</dbReference>
<feature type="domain" description="YhcG PDDEXK nuclease" evidence="1">
    <location>
        <begin position="173"/>
        <end position="326"/>
    </location>
</feature>